<organism evidence="1 2">
    <name type="scientific">Enteractinococcus fodinae</name>
    <dbReference type="NCBI Taxonomy" id="684663"/>
    <lineage>
        <taxon>Bacteria</taxon>
        <taxon>Bacillati</taxon>
        <taxon>Actinomycetota</taxon>
        <taxon>Actinomycetes</taxon>
        <taxon>Micrococcales</taxon>
        <taxon>Micrococcaceae</taxon>
    </lineage>
</organism>
<name>A0ABU2AZK4_9MICC</name>
<proteinExistence type="predicted"/>
<comment type="caution">
    <text evidence="1">The sequence shown here is derived from an EMBL/GenBank/DDBJ whole genome shotgun (WGS) entry which is preliminary data.</text>
</comment>
<evidence type="ECO:0000313" key="2">
    <source>
        <dbReference type="Proteomes" id="UP001183794"/>
    </source>
</evidence>
<reference evidence="1 2" key="1">
    <citation type="submission" date="2023-07" db="EMBL/GenBank/DDBJ databases">
        <title>Sequencing the genomes of 1000 actinobacteria strains.</title>
        <authorList>
            <person name="Klenk H.-P."/>
        </authorList>
    </citation>
    <scope>NUCLEOTIDE SEQUENCE [LARGE SCALE GENOMIC DNA]</scope>
    <source>
        <strain evidence="1 2">DSM 22966</strain>
    </source>
</reference>
<evidence type="ECO:0000313" key="1">
    <source>
        <dbReference type="EMBL" id="MDR7346777.1"/>
    </source>
</evidence>
<keyword evidence="2" id="KW-1185">Reference proteome</keyword>
<dbReference type="EMBL" id="JAVDYJ010000001">
    <property type="protein sequence ID" value="MDR7346777.1"/>
    <property type="molecule type" value="Genomic_DNA"/>
</dbReference>
<accession>A0ABU2AZK4</accession>
<gene>
    <name evidence="1" type="ORF">J2S62_001034</name>
</gene>
<sequence>MSVQLSPHRAKVEDVKIPQLDGTLRVTKSNTCPDPVFGGGMVE</sequence>
<dbReference type="Proteomes" id="UP001183794">
    <property type="component" value="Unassembled WGS sequence"/>
</dbReference>
<protein>
    <submittedName>
        <fullName evidence="1">Uncharacterized protein</fullName>
    </submittedName>
</protein>